<keyword evidence="3" id="KW-1185">Reference proteome</keyword>
<gene>
    <name evidence="2" type="ORF">FGKAn22_02020</name>
</gene>
<feature type="transmembrane region" description="Helical" evidence="1">
    <location>
        <begin position="60"/>
        <end position="79"/>
    </location>
</feature>
<protein>
    <submittedName>
        <fullName evidence="2">Uncharacterized protein</fullName>
    </submittedName>
</protein>
<keyword evidence="1" id="KW-0812">Transmembrane</keyword>
<dbReference type="AlphaFoldDB" id="A0AAN1VYS0"/>
<dbReference type="Proteomes" id="UP001319121">
    <property type="component" value="Chromosome"/>
</dbReference>
<organism evidence="2 3">
    <name type="scientific">Ferrigenium kumadai</name>
    <dbReference type="NCBI Taxonomy" id="1682490"/>
    <lineage>
        <taxon>Bacteria</taxon>
        <taxon>Pseudomonadati</taxon>
        <taxon>Pseudomonadota</taxon>
        <taxon>Betaproteobacteria</taxon>
        <taxon>Nitrosomonadales</taxon>
        <taxon>Gallionellaceae</taxon>
        <taxon>Ferrigenium</taxon>
    </lineage>
</organism>
<feature type="transmembrane region" description="Helical" evidence="1">
    <location>
        <begin position="91"/>
        <end position="111"/>
    </location>
</feature>
<proteinExistence type="predicted"/>
<reference evidence="2 3" key="1">
    <citation type="submission" date="2019-03" db="EMBL/GenBank/DDBJ databases">
        <title>Complete genome sequence of Ferrigenium kumadai strain An22, a microaerophilic iron-oxidizing bacterium isolated from a paddy field soil.</title>
        <authorList>
            <person name="Watanabe T."/>
            <person name="Asakawa S."/>
        </authorList>
    </citation>
    <scope>NUCLEOTIDE SEQUENCE [LARGE SCALE GENOMIC DNA]</scope>
    <source>
        <strain evidence="2 3">An22</strain>
    </source>
</reference>
<evidence type="ECO:0000256" key="1">
    <source>
        <dbReference type="SAM" id="Phobius"/>
    </source>
</evidence>
<feature type="transmembrane region" description="Helical" evidence="1">
    <location>
        <begin position="148"/>
        <end position="167"/>
    </location>
</feature>
<dbReference type="EMBL" id="AP019536">
    <property type="protein sequence ID" value="BBI98509.1"/>
    <property type="molecule type" value="Genomic_DNA"/>
</dbReference>
<accession>A0AAN1VYS0</accession>
<sequence>MRIMNRKQKVALWVGLANLALILLFPPFDSFPFTDPGALIFSGFQFAFGSESNEVINRDVLFLEIVVVLVNVGIAWLLLRDAKHILVTRHRLNYQNAILLMVAANLTVILLFPPFEYFYALTNAVLPTFQGFYFIFSAGPMLAIVTPILYIEVMFVLFNGAVLWLLFRDKKEKELTPQEAIALMRELSREQSRS</sequence>
<keyword evidence="1" id="KW-1133">Transmembrane helix</keyword>
<dbReference type="KEGG" id="fku:FGKAn22_02020"/>
<evidence type="ECO:0000313" key="3">
    <source>
        <dbReference type="Proteomes" id="UP001319121"/>
    </source>
</evidence>
<evidence type="ECO:0000313" key="2">
    <source>
        <dbReference type="EMBL" id="BBI98509.1"/>
    </source>
</evidence>
<keyword evidence="1" id="KW-0472">Membrane</keyword>
<name>A0AAN1VYS0_9PROT</name>